<evidence type="ECO:0000256" key="2">
    <source>
        <dbReference type="SAM" id="MobiDB-lite"/>
    </source>
</evidence>
<evidence type="ECO:0000313" key="4">
    <source>
        <dbReference type="EMBL" id="CAI9972971.1"/>
    </source>
</evidence>
<evidence type="ECO:0000313" key="5">
    <source>
        <dbReference type="EMBL" id="CAL6022363.1"/>
    </source>
</evidence>
<comment type="caution">
    <text evidence="4">The sequence shown here is derived from an EMBL/GenBank/DDBJ whole genome shotgun (WGS) entry which is preliminary data.</text>
</comment>
<evidence type="ECO:0000313" key="3">
    <source>
        <dbReference type="EMBL" id="CAI9944404.1"/>
    </source>
</evidence>
<feature type="region of interest" description="Disordered" evidence="2">
    <location>
        <begin position="1"/>
        <end position="63"/>
    </location>
</feature>
<reference evidence="4" key="1">
    <citation type="submission" date="2023-06" db="EMBL/GenBank/DDBJ databases">
        <authorList>
            <person name="Kurt Z."/>
        </authorList>
    </citation>
    <scope>NUCLEOTIDE SEQUENCE</scope>
</reference>
<sequence>MESESEEIILSSTDSVEQVQQHPEYLNEQQQYGEQEENQEEELSSMSSFQPDRQLGPEKDENKEVSEQIINSTLIDANSQINQQLASQLKSVKFHVKDCEETFQKIESILNVNREQFMHGKASISPSKTGVSLSFYVKPQYYELIWPLQELLTLKKQIQSVQPDSAIVPKAKKDKKSVKPITFLIDNVEQFLLQIEQFLGVQRSVFIQGQPNIQKHKGKYILQLMTSQQYYDRICKQCSNFLYNGQNQMENISKIQQEKLKKIQNPIIKGQTKFQVQFHVWNCEGVLKSIESILKIPREQFMNDKPIIVPKKPGFNLQFNVKPDYIDQVKPLQEQLSLKLEQMFVKVQNAQEALKKLETHLNLKQDQFCSQISIKQSKDGYDQLAILIVSIFKQKAYMFLNSFTSESNAVESKCPQISKSEVKSDCLQTLSFHVLDCEEALKFMESSLNTKRENFMLGQQTITQTQFGYQLQFVANQNHIELLKSLQESLSLKFEKVVGITDNCEETICKLEAYLNLTRDKFCANSSITKLNGNLDKLTLMVLSKYVTQSLMLLSSQSRQTTQVTTKVKNQHNSVQKIQMMFNQLNKMLFLVLQYNFMC</sequence>
<accession>A0AA86V1S7</accession>
<keyword evidence="7" id="KW-1185">Reference proteome</keyword>
<evidence type="ECO:0000313" key="6">
    <source>
        <dbReference type="EMBL" id="CAL6098312.1"/>
    </source>
</evidence>
<gene>
    <name evidence="5" type="ORF">HINF_LOCUS28609</name>
    <name evidence="3" type="ORF">HINF_LOCUS32049</name>
    <name evidence="4" type="ORF">HINF_LOCUS60616</name>
    <name evidence="6" type="ORF">HINF_LOCUS69549</name>
</gene>
<evidence type="ECO:0000313" key="7">
    <source>
        <dbReference type="Proteomes" id="UP001642409"/>
    </source>
</evidence>
<feature type="coiled-coil region" evidence="1">
    <location>
        <begin position="340"/>
        <end position="367"/>
    </location>
</feature>
<evidence type="ECO:0000256" key="1">
    <source>
        <dbReference type="SAM" id="Coils"/>
    </source>
</evidence>
<reference evidence="5 7" key="2">
    <citation type="submission" date="2024-07" db="EMBL/GenBank/DDBJ databases">
        <authorList>
            <person name="Akdeniz Z."/>
        </authorList>
    </citation>
    <scope>NUCLEOTIDE SEQUENCE [LARGE SCALE GENOMIC DNA]</scope>
</reference>
<dbReference type="Proteomes" id="UP001642409">
    <property type="component" value="Unassembled WGS sequence"/>
</dbReference>
<feature type="compositionally biased region" description="Acidic residues" evidence="2">
    <location>
        <begin position="34"/>
        <end position="43"/>
    </location>
</feature>
<dbReference type="EMBL" id="CATOUU010001118">
    <property type="protein sequence ID" value="CAI9972971.1"/>
    <property type="molecule type" value="Genomic_DNA"/>
</dbReference>
<dbReference type="EMBL" id="CAXDID020000507">
    <property type="protein sequence ID" value="CAL6098312.1"/>
    <property type="molecule type" value="Genomic_DNA"/>
</dbReference>
<name>A0AA86V1S7_9EUKA</name>
<dbReference type="EMBL" id="CAXDID020000091">
    <property type="protein sequence ID" value="CAL6022363.1"/>
    <property type="molecule type" value="Genomic_DNA"/>
</dbReference>
<keyword evidence="1" id="KW-0175">Coiled coil</keyword>
<proteinExistence type="predicted"/>
<dbReference type="AlphaFoldDB" id="A0AA86V1S7"/>
<feature type="compositionally biased region" description="Low complexity" evidence="2">
    <location>
        <begin position="24"/>
        <end position="33"/>
    </location>
</feature>
<dbReference type="EMBL" id="CATOUU010000724">
    <property type="protein sequence ID" value="CAI9944404.1"/>
    <property type="molecule type" value="Genomic_DNA"/>
</dbReference>
<organism evidence="4">
    <name type="scientific">Hexamita inflata</name>
    <dbReference type="NCBI Taxonomy" id="28002"/>
    <lineage>
        <taxon>Eukaryota</taxon>
        <taxon>Metamonada</taxon>
        <taxon>Diplomonadida</taxon>
        <taxon>Hexamitidae</taxon>
        <taxon>Hexamitinae</taxon>
        <taxon>Hexamita</taxon>
    </lineage>
</organism>
<protein>
    <submittedName>
        <fullName evidence="5">Hypothetical_protein</fullName>
    </submittedName>
</protein>